<dbReference type="InterPro" id="IPR029052">
    <property type="entry name" value="Metallo-depent_PP-like"/>
</dbReference>
<dbReference type="CDD" id="cd00144">
    <property type="entry name" value="MPP_PPP_family"/>
    <property type="match status" value="1"/>
</dbReference>
<accession>A0A517ZI88</accession>
<evidence type="ECO:0000313" key="2">
    <source>
        <dbReference type="EMBL" id="QDU42193.1"/>
    </source>
</evidence>
<dbReference type="GO" id="GO:0008803">
    <property type="term" value="F:bis(5'-nucleosyl)-tetraphosphatase (symmetrical) activity"/>
    <property type="evidence" value="ECO:0007669"/>
    <property type="project" value="TreeGrafter"/>
</dbReference>
<dbReference type="RefSeq" id="WP_145374272.1">
    <property type="nucleotide sequence ID" value="NZ_CP036276.1"/>
</dbReference>
<dbReference type="KEGG" id="sdyn:Mal52_06480"/>
<name>A0A517ZI88_9PLAN</name>
<organism evidence="2 3">
    <name type="scientific">Symmachiella dynata</name>
    <dbReference type="NCBI Taxonomy" id="2527995"/>
    <lineage>
        <taxon>Bacteria</taxon>
        <taxon>Pseudomonadati</taxon>
        <taxon>Planctomycetota</taxon>
        <taxon>Planctomycetia</taxon>
        <taxon>Planctomycetales</taxon>
        <taxon>Planctomycetaceae</taxon>
        <taxon>Symmachiella</taxon>
    </lineage>
</organism>
<dbReference type="AlphaFoldDB" id="A0A517ZI88"/>
<dbReference type="EMBL" id="CP036276">
    <property type="protein sequence ID" value="QDU42193.1"/>
    <property type="molecule type" value="Genomic_DNA"/>
</dbReference>
<evidence type="ECO:0000313" key="3">
    <source>
        <dbReference type="Proteomes" id="UP000319383"/>
    </source>
</evidence>
<keyword evidence="3" id="KW-1185">Reference proteome</keyword>
<feature type="domain" description="Calcineurin-like phosphoesterase" evidence="1">
    <location>
        <begin position="1"/>
        <end position="175"/>
    </location>
</feature>
<reference evidence="2 3" key="1">
    <citation type="submission" date="2019-02" db="EMBL/GenBank/DDBJ databases">
        <title>Deep-cultivation of Planctomycetes and their phenomic and genomic characterization uncovers novel biology.</title>
        <authorList>
            <person name="Wiegand S."/>
            <person name="Jogler M."/>
            <person name="Boedeker C."/>
            <person name="Pinto D."/>
            <person name="Vollmers J."/>
            <person name="Rivas-Marin E."/>
            <person name="Kohn T."/>
            <person name="Peeters S.H."/>
            <person name="Heuer A."/>
            <person name="Rast P."/>
            <person name="Oberbeckmann S."/>
            <person name="Bunk B."/>
            <person name="Jeske O."/>
            <person name="Meyerdierks A."/>
            <person name="Storesund J.E."/>
            <person name="Kallscheuer N."/>
            <person name="Luecker S."/>
            <person name="Lage O.M."/>
            <person name="Pohl T."/>
            <person name="Merkel B.J."/>
            <person name="Hornburger P."/>
            <person name="Mueller R.-W."/>
            <person name="Bruemmer F."/>
            <person name="Labrenz M."/>
            <person name="Spormann A.M."/>
            <person name="Op den Camp H."/>
            <person name="Overmann J."/>
            <person name="Amann R."/>
            <person name="Jetten M.S.M."/>
            <person name="Mascher T."/>
            <person name="Medema M.H."/>
            <person name="Devos D.P."/>
            <person name="Kaster A.-K."/>
            <person name="Ovreas L."/>
            <person name="Rohde M."/>
            <person name="Galperin M.Y."/>
            <person name="Jogler C."/>
        </authorList>
    </citation>
    <scope>NUCLEOTIDE SEQUENCE [LARGE SCALE GENOMIC DNA]</scope>
    <source>
        <strain evidence="2 3">Mal52</strain>
    </source>
</reference>
<evidence type="ECO:0000259" key="1">
    <source>
        <dbReference type="Pfam" id="PF00149"/>
    </source>
</evidence>
<dbReference type="InterPro" id="IPR050126">
    <property type="entry name" value="Ap4A_hydrolase"/>
</dbReference>
<gene>
    <name evidence="2" type="primary">pphA_1</name>
    <name evidence="2" type="ORF">Mal52_06480</name>
</gene>
<dbReference type="Gene3D" id="3.60.21.10">
    <property type="match status" value="1"/>
</dbReference>
<dbReference type="EC" id="3.1.3.16" evidence="2"/>
<dbReference type="GO" id="GO:0004722">
    <property type="term" value="F:protein serine/threonine phosphatase activity"/>
    <property type="evidence" value="ECO:0007669"/>
    <property type="project" value="UniProtKB-EC"/>
</dbReference>
<dbReference type="PANTHER" id="PTHR42850:SF4">
    <property type="entry name" value="ZINC-DEPENDENT ENDOPOLYPHOSPHATASE"/>
    <property type="match status" value="1"/>
</dbReference>
<dbReference type="SUPFAM" id="SSF56300">
    <property type="entry name" value="Metallo-dependent phosphatases"/>
    <property type="match status" value="1"/>
</dbReference>
<dbReference type="PANTHER" id="PTHR42850">
    <property type="entry name" value="METALLOPHOSPHOESTERASE"/>
    <property type="match status" value="1"/>
</dbReference>
<keyword evidence="2" id="KW-0378">Hydrolase</keyword>
<sequence>MRLLAIGDIHGCYNALSTLEKQVPIAPEDMVVTVGDYIDRGPSSAQVLDWLIQRVRAGRLIPLLGNHELMMLEARNHGEHFDNWIFNGGDATLQSYVPATERGTLASIPAAHWQFLENDCRPFYETETHFFVHANVYPNDPLEEQPDHMLYWEHLDEWSVPHESGKIMICGHTPQRTGIPLNLGHALCIDTHAYAGGWLTCLDVAAGRYWQANEQGETRAGLLSEAV</sequence>
<dbReference type="InterPro" id="IPR004843">
    <property type="entry name" value="Calcineurin-like_PHP"/>
</dbReference>
<dbReference type="GO" id="GO:0110154">
    <property type="term" value="P:RNA decapping"/>
    <property type="evidence" value="ECO:0007669"/>
    <property type="project" value="TreeGrafter"/>
</dbReference>
<dbReference type="Pfam" id="PF00149">
    <property type="entry name" value="Metallophos"/>
    <property type="match status" value="1"/>
</dbReference>
<proteinExistence type="predicted"/>
<dbReference type="Proteomes" id="UP000319383">
    <property type="component" value="Chromosome"/>
</dbReference>
<dbReference type="GO" id="GO:0005737">
    <property type="term" value="C:cytoplasm"/>
    <property type="evidence" value="ECO:0007669"/>
    <property type="project" value="TreeGrafter"/>
</dbReference>
<protein>
    <submittedName>
        <fullName evidence="2">Serine/threonine-protein phosphatase 1</fullName>
        <ecNumber evidence="2">3.1.3.16</ecNumber>
    </submittedName>
</protein>